<organism evidence="9 10">
    <name type="scientific">Torulaspora delbrueckii</name>
    <name type="common">Yeast</name>
    <name type="synonym">Candida colliculosa</name>
    <dbReference type="NCBI Taxonomy" id="4950"/>
    <lineage>
        <taxon>Eukaryota</taxon>
        <taxon>Fungi</taxon>
        <taxon>Dikarya</taxon>
        <taxon>Ascomycota</taxon>
        <taxon>Saccharomycotina</taxon>
        <taxon>Saccharomycetes</taxon>
        <taxon>Saccharomycetales</taxon>
        <taxon>Saccharomycetaceae</taxon>
        <taxon>Torulaspora</taxon>
    </lineage>
</organism>
<dbReference type="AlphaFoldDB" id="G9A099"/>
<keyword evidence="4" id="KW-0238">DNA-binding</keyword>
<keyword evidence="5" id="KW-0804">Transcription</keyword>
<proteinExistence type="predicted"/>
<dbReference type="RefSeq" id="XP_003683504.1">
    <property type="nucleotide sequence ID" value="XM_003683456.1"/>
</dbReference>
<dbReference type="Proteomes" id="UP000005627">
    <property type="component" value="Chromosome 8"/>
</dbReference>
<accession>G9A099</accession>
<keyword evidence="2" id="KW-0862">Zinc</keyword>
<keyword evidence="3" id="KW-0805">Transcription regulation</keyword>
<dbReference type="GO" id="GO:0000978">
    <property type="term" value="F:RNA polymerase II cis-regulatory region sequence-specific DNA binding"/>
    <property type="evidence" value="ECO:0007669"/>
    <property type="project" value="TreeGrafter"/>
</dbReference>
<dbReference type="PRINTS" id="PR00755">
    <property type="entry name" value="AFLATOXINBRP"/>
</dbReference>
<evidence type="ECO:0000256" key="4">
    <source>
        <dbReference type="ARBA" id="ARBA00023125"/>
    </source>
</evidence>
<dbReference type="SUPFAM" id="SSF57701">
    <property type="entry name" value="Zn2/Cys6 DNA-binding domain"/>
    <property type="match status" value="1"/>
</dbReference>
<reference evidence="9 10" key="1">
    <citation type="journal article" date="2011" name="Proc. Natl. Acad. Sci. U.S.A.">
        <title>Evolutionary erosion of yeast sex chromosomes by mating-type switching accidents.</title>
        <authorList>
            <person name="Gordon J.L."/>
            <person name="Armisen D."/>
            <person name="Proux-Wera E."/>
            <person name="Oheigeartaigh S.S."/>
            <person name="Byrne K.P."/>
            <person name="Wolfe K.H."/>
        </authorList>
    </citation>
    <scope>NUCLEOTIDE SEQUENCE [LARGE SCALE GENOMIC DNA]</scope>
    <source>
        <strain evidence="10">ATCC 10662 / CBS 1146 / NBRC 0425 / NCYC 2629 / NRRL Y-866</strain>
    </source>
</reference>
<evidence type="ECO:0000256" key="6">
    <source>
        <dbReference type="ARBA" id="ARBA00023242"/>
    </source>
</evidence>
<dbReference type="eggNOG" id="ENOG502QW20">
    <property type="taxonomic scope" value="Eukaryota"/>
</dbReference>
<sequence length="989" mass="112515">MQPLRQFGMMVSPKETGDLTNMEDESLSPGFETHVKRRNRISFVCQACRRSKTKCDREKPRCGRCQQHGLQCIYDVEKQAAPKNPSKDATIARLQKDVAYWREKALREDGEQSEFGHLNKRAQDGDYIPFEGHDTKKSRRGIGFDSNDIEINLYRTHPSMIMNRVMKREVKPLSENYAVTQDTFLSGLIAAVFLNPSKNTMIPALSANASVSRAQPSVRNNVFQLKEILISQCHNESQKERINDFTDRLLQNTSNSGKLRIGMLPIAIRSAFDRNYLEDFCPTDGEYSDLLKSFISEIEEILPPMEILNKYKAHFYENVYLNLAFLNRKLFEETLSSVLFPDELDPSKVRIKLGKSRLRGKMENLSILMVILKLSFISLLFIDEGSEEHSAYINREVLKRYPIGNEAILLAERVLSAENLFACANENIITCLLYIWSFFVYSPEEGDFFLEHPTDVLTGVIVMLATSIGLHRDPSDFLRLAEVEDSSVLNHRRVLWVAITTTVCIESSLKGRHPLSVGSAMDQFMDIRHPNALEVYMERVKRDIIEPDEATLKLHEMCFKRSLLAVHFYDLDKLSLTYGGTFRLNEMEDIREKIESFVSDNFQLIDLQKRLSSNAKLKIDNSISFNMCGAENSVALHSLIMSRLMLLRASMALFFHFESVLPEKPQLLPFYQKYMIRVCLDSLTLISHITKYFNDEYAANLLPSNSYNITKATQIALSSTFFGVLGVIMRIELAGNTLFSQYQEDLTKNDDENLGSANKKMELLTVLKMDLEAALENIYRVSSKYLRFTYFSVFKMLALFDVVIQRMKKGELWNLLLRLQHVGEMNCRSVKALSMTLALDMTGKESVISQLRKKNHLINISVEDLEALCREVKSVLQGDECMKQKDDPLNSTSDFSNASPTNSNSMMGNLEKLSSAAAMSQNLEFQSSVKGASDFATMNNLQQPSGNCTEANGKLGIDFDFGTGVSMDFPNLFGGLDLFDYDFLFSNDA</sequence>
<dbReference type="InterPro" id="IPR036864">
    <property type="entry name" value="Zn2-C6_fun-type_DNA-bd_sf"/>
</dbReference>
<evidence type="ECO:0000256" key="2">
    <source>
        <dbReference type="ARBA" id="ARBA00022833"/>
    </source>
</evidence>
<dbReference type="Pfam" id="PF00172">
    <property type="entry name" value="Zn_clus"/>
    <property type="match status" value="1"/>
</dbReference>
<keyword evidence="1" id="KW-0479">Metal-binding</keyword>
<dbReference type="CDD" id="cd12148">
    <property type="entry name" value="fungal_TF_MHR"/>
    <property type="match status" value="1"/>
</dbReference>
<evidence type="ECO:0000259" key="8">
    <source>
        <dbReference type="PROSITE" id="PS50048"/>
    </source>
</evidence>
<dbReference type="Gene3D" id="4.10.240.10">
    <property type="entry name" value="Zn(2)-C6 fungal-type DNA-binding domain"/>
    <property type="match status" value="1"/>
</dbReference>
<dbReference type="STRING" id="1076872.G9A099"/>
<dbReference type="PANTHER" id="PTHR31069">
    <property type="entry name" value="OLEATE-ACTIVATED TRANSCRIPTION FACTOR 1-RELATED"/>
    <property type="match status" value="1"/>
</dbReference>
<evidence type="ECO:0000256" key="1">
    <source>
        <dbReference type="ARBA" id="ARBA00022723"/>
    </source>
</evidence>
<dbReference type="SMART" id="SM00066">
    <property type="entry name" value="GAL4"/>
    <property type="match status" value="1"/>
</dbReference>
<keyword evidence="6" id="KW-0539">Nucleus</keyword>
<feature type="domain" description="Zn(2)-C6 fungal-type" evidence="8">
    <location>
        <begin position="44"/>
        <end position="74"/>
    </location>
</feature>
<dbReference type="HOGENOM" id="CLU_008453_0_0_1"/>
<feature type="region of interest" description="Disordered" evidence="7">
    <location>
        <begin position="1"/>
        <end position="25"/>
    </location>
</feature>
<evidence type="ECO:0000256" key="3">
    <source>
        <dbReference type="ARBA" id="ARBA00023015"/>
    </source>
</evidence>
<dbReference type="FunCoup" id="G9A099">
    <property type="interactions" value="814"/>
</dbReference>
<dbReference type="GO" id="GO:0005634">
    <property type="term" value="C:nucleus"/>
    <property type="evidence" value="ECO:0007669"/>
    <property type="project" value="TreeGrafter"/>
</dbReference>
<dbReference type="OrthoDB" id="5069333at2759"/>
<feature type="region of interest" description="Disordered" evidence="7">
    <location>
        <begin position="883"/>
        <end position="907"/>
    </location>
</feature>
<dbReference type="InParanoid" id="G9A099"/>
<dbReference type="GO" id="GO:0000981">
    <property type="term" value="F:DNA-binding transcription factor activity, RNA polymerase II-specific"/>
    <property type="evidence" value="ECO:0007669"/>
    <property type="project" value="InterPro"/>
</dbReference>
<evidence type="ECO:0000256" key="5">
    <source>
        <dbReference type="ARBA" id="ARBA00023163"/>
    </source>
</evidence>
<dbReference type="InterPro" id="IPR050675">
    <property type="entry name" value="OAF3"/>
</dbReference>
<dbReference type="PANTHER" id="PTHR31069:SF29">
    <property type="entry name" value="OLEATE-ACTIVATED TRANSCRIPTION FACTOR 1-RELATED"/>
    <property type="match status" value="1"/>
</dbReference>
<dbReference type="CDD" id="cd00067">
    <property type="entry name" value="GAL4"/>
    <property type="match status" value="1"/>
</dbReference>
<dbReference type="GO" id="GO:0045944">
    <property type="term" value="P:positive regulation of transcription by RNA polymerase II"/>
    <property type="evidence" value="ECO:0007669"/>
    <property type="project" value="TreeGrafter"/>
</dbReference>
<evidence type="ECO:0000313" key="10">
    <source>
        <dbReference type="Proteomes" id="UP000005627"/>
    </source>
</evidence>
<evidence type="ECO:0000256" key="7">
    <source>
        <dbReference type="SAM" id="MobiDB-lite"/>
    </source>
</evidence>
<dbReference type="InterPro" id="IPR001138">
    <property type="entry name" value="Zn2Cys6_DnaBD"/>
</dbReference>
<feature type="compositionally biased region" description="Polar residues" evidence="7">
    <location>
        <begin position="889"/>
        <end position="907"/>
    </location>
</feature>
<gene>
    <name evidence="9" type="primary">TDEL0H04340</name>
    <name evidence="9" type="ORF">TDEL_0H04340</name>
</gene>
<dbReference type="PROSITE" id="PS50048">
    <property type="entry name" value="ZN2_CY6_FUNGAL_2"/>
    <property type="match status" value="1"/>
</dbReference>
<name>G9A099_TORDE</name>
<dbReference type="EMBL" id="HE616749">
    <property type="protein sequence ID" value="CCE94293.1"/>
    <property type="molecule type" value="Genomic_DNA"/>
</dbReference>
<dbReference type="PROSITE" id="PS00463">
    <property type="entry name" value="ZN2_CY6_FUNGAL_1"/>
    <property type="match status" value="1"/>
</dbReference>
<dbReference type="GeneID" id="11501694"/>
<evidence type="ECO:0000313" key="9">
    <source>
        <dbReference type="EMBL" id="CCE94293.1"/>
    </source>
</evidence>
<dbReference type="KEGG" id="tdl:TDEL_0H04340"/>
<keyword evidence="10" id="KW-1185">Reference proteome</keyword>
<dbReference type="GO" id="GO:0008270">
    <property type="term" value="F:zinc ion binding"/>
    <property type="evidence" value="ECO:0007669"/>
    <property type="project" value="InterPro"/>
</dbReference>
<protein>
    <recommendedName>
        <fullName evidence="8">Zn(2)-C6 fungal-type domain-containing protein</fullName>
    </recommendedName>
</protein>